<dbReference type="EMBL" id="KI296106">
    <property type="protein sequence ID" value="ESA01922.1"/>
    <property type="molecule type" value="Genomic_DNA"/>
</dbReference>
<dbReference type="HOGENOM" id="CLU_1044110_0_0_1"/>
<reference evidence="1" key="1">
    <citation type="submission" date="2013-07" db="EMBL/GenBank/DDBJ databases">
        <title>The genome of an arbuscular mycorrhizal fungus provides insights into the evolution of the oldest plant symbiosis.</title>
        <authorList>
            <consortium name="DOE Joint Genome Institute"/>
            <person name="Tisserant E."/>
            <person name="Malbreil M."/>
            <person name="Kuo A."/>
            <person name="Kohler A."/>
            <person name="Symeonidi A."/>
            <person name="Balestrini R."/>
            <person name="Charron P."/>
            <person name="Duensing N."/>
            <person name="Frei-dit-Frey N."/>
            <person name="Gianinazzi-Pearson V."/>
            <person name="Gilbert B."/>
            <person name="Handa Y."/>
            <person name="Hijri M."/>
            <person name="Kaul R."/>
            <person name="Kawaguchi M."/>
            <person name="Krajinski F."/>
            <person name="Lammers P."/>
            <person name="Lapierre D."/>
            <person name="Masclaux F.G."/>
            <person name="Murat C."/>
            <person name="Morin E."/>
            <person name="Ndikumana S."/>
            <person name="Pagni M."/>
            <person name="Petitpierre D."/>
            <person name="Requena N."/>
            <person name="Rosikiewicz P."/>
            <person name="Riley R."/>
            <person name="Saito K."/>
            <person name="San Clemente H."/>
            <person name="Shapiro H."/>
            <person name="van Tuinen D."/>
            <person name="Becard G."/>
            <person name="Bonfante P."/>
            <person name="Paszkowski U."/>
            <person name="Shachar-Hill Y."/>
            <person name="Young J.P."/>
            <person name="Sanders I.R."/>
            <person name="Henrissat B."/>
            <person name="Rensing S.A."/>
            <person name="Grigoriev I.V."/>
            <person name="Corradi N."/>
            <person name="Roux C."/>
            <person name="Martin F."/>
        </authorList>
    </citation>
    <scope>NUCLEOTIDE SEQUENCE</scope>
    <source>
        <strain evidence="1">DAOM 197198</strain>
    </source>
</reference>
<protein>
    <submittedName>
        <fullName evidence="1">Uncharacterized protein</fullName>
    </submittedName>
</protein>
<gene>
    <name evidence="1" type="ORF">GLOINDRAFT_83397</name>
</gene>
<feature type="non-terminal residue" evidence="1">
    <location>
        <position position="1"/>
    </location>
</feature>
<dbReference type="AlphaFoldDB" id="U9T3H4"/>
<proteinExistence type="predicted"/>
<accession>U9T3H4</accession>
<evidence type="ECO:0000313" key="1">
    <source>
        <dbReference type="EMBL" id="ESA01922.1"/>
    </source>
</evidence>
<organism evidence="1">
    <name type="scientific">Rhizophagus irregularis (strain DAOM 181602 / DAOM 197198 / MUCL 43194)</name>
    <name type="common">Arbuscular mycorrhizal fungus</name>
    <name type="synonym">Glomus intraradices</name>
    <dbReference type="NCBI Taxonomy" id="747089"/>
    <lineage>
        <taxon>Eukaryota</taxon>
        <taxon>Fungi</taxon>
        <taxon>Fungi incertae sedis</taxon>
        <taxon>Mucoromycota</taxon>
        <taxon>Glomeromycotina</taxon>
        <taxon>Glomeromycetes</taxon>
        <taxon>Glomerales</taxon>
        <taxon>Glomeraceae</taxon>
        <taxon>Rhizophagus</taxon>
    </lineage>
</organism>
<name>U9T3H4_RHIID</name>
<sequence length="267" mass="31136">NDENKSDNENKSNDALLQSESKVSNDVVDIRQFQEFQKNYLVMCNDIKWKLPSGSYVEVLSLNPSHSFILDIENGSIMKLFNKEDQEYIKTYNAMADPELEDGLMEYLVTFNETDISKMRDKINAEIDMTPYDPKKHFDYQYVYQVFANLGEGCSLASSERKIKQEKVQKQGLKLAGSVMEFRDYINRRICSQYLQQDIMDLSAGYTDFEKIIHTDVEDLIFLIHEVLVAKHSGFNKSLMQKKTNHMTKFIVAIVFGFYKVLKMYPR</sequence>
<dbReference type="VEuPathDB" id="FungiDB:RhiirFUN_024603"/>